<evidence type="ECO:0000256" key="12">
    <source>
        <dbReference type="ARBA" id="ARBA00030667"/>
    </source>
</evidence>
<dbReference type="Pfam" id="PF01112">
    <property type="entry name" value="Asparaginase_2"/>
    <property type="match status" value="1"/>
</dbReference>
<dbReference type="EC" id="3.5.1.1" evidence="4"/>
<keyword evidence="7" id="KW-0378">Hydrolase</keyword>
<keyword evidence="15" id="KW-1185">Reference proteome</keyword>
<dbReference type="PANTHER" id="PTHR10188">
    <property type="entry name" value="L-ASPARAGINASE"/>
    <property type="match status" value="1"/>
</dbReference>
<evidence type="ECO:0000256" key="2">
    <source>
        <dbReference type="ARBA" id="ARBA00010872"/>
    </source>
</evidence>
<comment type="catalytic activity">
    <reaction evidence="13">
        <text>L-asparagine + H2O = L-aspartate + NH4(+)</text>
        <dbReference type="Rhea" id="RHEA:21016"/>
        <dbReference type="ChEBI" id="CHEBI:15377"/>
        <dbReference type="ChEBI" id="CHEBI:28938"/>
        <dbReference type="ChEBI" id="CHEBI:29991"/>
        <dbReference type="ChEBI" id="CHEBI:58048"/>
        <dbReference type="EC" id="3.5.1.1"/>
    </reaction>
</comment>
<dbReference type="PANTHER" id="PTHR10188:SF41">
    <property type="entry name" value="ISOASPARTYL PEPTIDASE_L-ASPARAGINASE"/>
    <property type="match status" value="1"/>
</dbReference>
<evidence type="ECO:0000256" key="6">
    <source>
        <dbReference type="ARBA" id="ARBA00022670"/>
    </source>
</evidence>
<dbReference type="EC" id="3.4.19.5" evidence="3"/>
<comment type="caution">
    <text evidence="14">The sequence shown here is derived from an EMBL/GenBank/DDBJ whole genome shotgun (WGS) entry which is preliminary data.</text>
</comment>
<organism evidence="14 15">
    <name type="scientific">Labeo rohita</name>
    <name type="common">Indian major carp</name>
    <name type="synonym">Cyprinus rohita</name>
    <dbReference type="NCBI Taxonomy" id="84645"/>
    <lineage>
        <taxon>Eukaryota</taxon>
        <taxon>Metazoa</taxon>
        <taxon>Chordata</taxon>
        <taxon>Craniata</taxon>
        <taxon>Vertebrata</taxon>
        <taxon>Euteleostomi</taxon>
        <taxon>Actinopterygii</taxon>
        <taxon>Neopterygii</taxon>
        <taxon>Teleostei</taxon>
        <taxon>Ostariophysi</taxon>
        <taxon>Cypriniformes</taxon>
        <taxon>Cyprinidae</taxon>
        <taxon>Labeoninae</taxon>
        <taxon>Labeonini</taxon>
        <taxon>Labeo</taxon>
    </lineage>
</organism>
<evidence type="ECO:0000256" key="9">
    <source>
        <dbReference type="ARBA" id="ARBA00029701"/>
    </source>
</evidence>
<sequence length="317" mass="33790">MLPVVAVHGGAGHIPKERAELSTIGVKEAARTGYAILQKGGSAMDAVVEAVALMENNPRFNAGRGSVLNVKGEVEMDAMVMDGRTLDSGAVSAVRRIANPVHLARLVMEKTKHLCLTAEGASKFARSMGVPEVPEESLITDYAKMRWKKNLNPDANPVECQMGKMGTVGAVAVDKDGNIACATSTGGMLNKMEGRVGDTPCVGCGGYADNNIGAVSPTGHGEAIMKVTLSRLILFHMEQGMCYKISKTPEEASDLALTYMKERVDGLGGVVVVDSKGNYAARFSSKQMSWAAAQQGELHYGLYRGEHFVEPVQENMQ</sequence>
<comment type="similarity">
    <text evidence="2">Belongs to the Ntn-hydrolase family.</text>
</comment>
<dbReference type="InterPro" id="IPR029055">
    <property type="entry name" value="Ntn_hydrolases_N"/>
</dbReference>
<name>A0ABQ8M4N1_LABRO</name>
<dbReference type="EMBL" id="JACTAM010000013">
    <property type="protein sequence ID" value="KAI2657846.1"/>
    <property type="molecule type" value="Genomic_DNA"/>
</dbReference>
<evidence type="ECO:0000256" key="10">
    <source>
        <dbReference type="ARBA" id="ARBA00029780"/>
    </source>
</evidence>
<accession>A0ABQ8M4N1</accession>
<gene>
    <name evidence="14" type="ORF">H4Q32_009258</name>
</gene>
<keyword evidence="6" id="KW-0645">Protease</keyword>
<proteinExistence type="inferred from homology"/>
<evidence type="ECO:0000256" key="5">
    <source>
        <dbReference type="ARBA" id="ARBA00022280"/>
    </source>
</evidence>
<evidence type="ECO:0000256" key="1">
    <source>
        <dbReference type="ARBA" id="ARBA00000306"/>
    </source>
</evidence>
<evidence type="ECO:0000313" key="14">
    <source>
        <dbReference type="EMBL" id="KAI2657846.1"/>
    </source>
</evidence>
<keyword evidence="8" id="KW-0068">Autocatalytic cleavage</keyword>
<evidence type="ECO:0000313" key="15">
    <source>
        <dbReference type="Proteomes" id="UP000830375"/>
    </source>
</evidence>
<protein>
    <recommendedName>
        <fullName evidence="5">Isoaspartyl peptidase/L-asparaginase</fullName>
        <ecNumber evidence="3">3.4.19.5</ecNumber>
        <ecNumber evidence="4">3.5.1.1</ecNumber>
    </recommendedName>
    <alternativeName>
        <fullName evidence="9">Asparaginase-like protein 1</fullName>
    </alternativeName>
    <alternativeName>
        <fullName evidence="12">Beta-aspartyl-peptidase</fullName>
    </alternativeName>
    <alternativeName>
        <fullName evidence="10">Isoaspartyl dipeptidase</fullName>
    </alternativeName>
    <alternativeName>
        <fullName evidence="11">L-asparagine amidohydrolase</fullName>
    </alternativeName>
</protein>
<dbReference type="CDD" id="cd04702">
    <property type="entry name" value="ASRGL1_like"/>
    <property type="match status" value="1"/>
</dbReference>
<evidence type="ECO:0000256" key="4">
    <source>
        <dbReference type="ARBA" id="ARBA00012920"/>
    </source>
</evidence>
<comment type="catalytic activity">
    <reaction evidence="1">
        <text>Cleavage of a beta-linked Asp residue from the N-terminus of a polypeptide.</text>
        <dbReference type="EC" id="3.4.19.5"/>
    </reaction>
</comment>
<evidence type="ECO:0000256" key="11">
    <source>
        <dbReference type="ARBA" id="ARBA00030414"/>
    </source>
</evidence>
<reference evidence="14 15" key="1">
    <citation type="submission" date="2022-01" db="EMBL/GenBank/DDBJ databases">
        <title>A high-quality chromosome-level genome assembly of rohu carp, Labeo rohita.</title>
        <authorList>
            <person name="Arick M.A. II"/>
            <person name="Hsu C.-Y."/>
            <person name="Magbanua Z."/>
            <person name="Pechanova O."/>
            <person name="Grover C."/>
            <person name="Miller E."/>
            <person name="Thrash A."/>
            <person name="Ezzel L."/>
            <person name="Alam S."/>
            <person name="Benzie J."/>
            <person name="Hamilton M."/>
            <person name="Karsi A."/>
            <person name="Lawrence M.L."/>
            <person name="Peterson D.G."/>
        </authorList>
    </citation>
    <scope>NUCLEOTIDE SEQUENCE [LARGE SCALE GENOMIC DNA]</scope>
    <source>
        <strain evidence="15">BAU-BD-2019</strain>
        <tissue evidence="14">Blood</tissue>
    </source>
</reference>
<dbReference type="Gene3D" id="3.60.20.30">
    <property type="entry name" value="(Glycosyl)asparaginase"/>
    <property type="match status" value="1"/>
</dbReference>
<evidence type="ECO:0000256" key="13">
    <source>
        <dbReference type="ARBA" id="ARBA00049366"/>
    </source>
</evidence>
<dbReference type="InterPro" id="IPR000246">
    <property type="entry name" value="Peptidase_T2"/>
</dbReference>
<dbReference type="InterPro" id="IPR033844">
    <property type="entry name" value="ASRGL1_meta"/>
</dbReference>
<evidence type="ECO:0000256" key="8">
    <source>
        <dbReference type="ARBA" id="ARBA00022813"/>
    </source>
</evidence>
<dbReference type="SUPFAM" id="SSF56235">
    <property type="entry name" value="N-terminal nucleophile aminohydrolases (Ntn hydrolases)"/>
    <property type="match status" value="1"/>
</dbReference>
<evidence type="ECO:0000256" key="3">
    <source>
        <dbReference type="ARBA" id="ARBA00012879"/>
    </source>
</evidence>
<dbReference type="Proteomes" id="UP000830375">
    <property type="component" value="Unassembled WGS sequence"/>
</dbReference>
<evidence type="ECO:0000256" key="7">
    <source>
        <dbReference type="ARBA" id="ARBA00022801"/>
    </source>
</evidence>